<dbReference type="AlphaFoldDB" id="M3F9J7"/>
<name>M3F9J7_9ACTN</name>
<dbReference type="EMBL" id="KB405056">
    <property type="protein sequence ID" value="EMF58393.1"/>
    <property type="molecule type" value="Genomic_DNA"/>
</dbReference>
<protein>
    <submittedName>
        <fullName evidence="1">Uncharacterized protein</fullName>
    </submittedName>
</protein>
<evidence type="ECO:0000313" key="1">
    <source>
        <dbReference type="EMBL" id="EMF58393.1"/>
    </source>
</evidence>
<proteinExistence type="predicted"/>
<evidence type="ECO:0000313" key="2">
    <source>
        <dbReference type="Proteomes" id="UP000030760"/>
    </source>
</evidence>
<reference evidence="2" key="1">
    <citation type="journal article" date="2013" name="Genome Announc.">
        <title>Draft Genome Sequence of Streptomyces bottropensis ATCC 25435, a Bottromycin-Producing Actinomycete.</title>
        <authorList>
            <person name="Zhang H."/>
            <person name="Zhou W."/>
            <person name="Zhuang Y."/>
            <person name="Liang X."/>
            <person name="Liu T."/>
        </authorList>
    </citation>
    <scope>NUCLEOTIDE SEQUENCE [LARGE SCALE GENOMIC DNA]</scope>
    <source>
        <strain evidence="2">ATCC 25435</strain>
    </source>
</reference>
<gene>
    <name evidence="1" type="ORF">SBD_1066</name>
</gene>
<accession>M3F9J7</accession>
<organism evidence="1 2">
    <name type="scientific">Streptomyces bottropensis ATCC 25435</name>
    <dbReference type="NCBI Taxonomy" id="1054862"/>
    <lineage>
        <taxon>Bacteria</taxon>
        <taxon>Bacillati</taxon>
        <taxon>Actinomycetota</taxon>
        <taxon>Actinomycetes</taxon>
        <taxon>Kitasatosporales</taxon>
        <taxon>Streptomycetaceae</taxon>
        <taxon>Streptomyces</taxon>
    </lineage>
</organism>
<dbReference type="Proteomes" id="UP000030760">
    <property type="component" value="Unassembled WGS sequence"/>
</dbReference>
<sequence>MFLPVWGAETRHSICGNPSKRPQGPWAPKRCGVRGSGDAGRIDVASPFARSLVTVVR</sequence>